<sequence length="97" mass="10640">MLVTSTNSPITRKGKSIYRGIDWAEQHHDVALSDDIGELLAKRHISDDAAGSRLLLDLLAEYGDSGRTDAVAIEPPQPACWSRYCGRANARSTRSSR</sequence>
<dbReference type="InterPro" id="IPR002525">
    <property type="entry name" value="Transp_IS110-like_N"/>
</dbReference>
<organism evidence="2 3">
    <name type="scientific">Streptomyces poonensis</name>
    <dbReference type="NCBI Taxonomy" id="68255"/>
    <lineage>
        <taxon>Bacteria</taxon>
        <taxon>Bacillati</taxon>
        <taxon>Actinomycetota</taxon>
        <taxon>Actinomycetes</taxon>
        <taxon>Kitasatosporales</taxon>
        <taxon>Streptomycetaceae</taxon>
        <taxon>Streptomyces</taxon>
    </lineage>
</organism>
<dbReference type="Proteomes" id="UP000622166">
    <property type="component" value="Unassembled WGS sequence"/>
</dbReference>
<accession>A0A918URT4</accession>
<gene>
    <name evidence="2" type="ORF">GCM10010365_57390</name>
</gene>
<protein>
    <recommendedName>
        <fullName evidence="1">Transposase IS110-like N-terminal domain-containing protein</fullName>
    </recommendedName>
</protein>
<reference evidence="2" key="2">
    <citation type="submission" date="2020-09" db="EMBL/GenBank/DDBJ databases">
        <authorList>
            <person name="Sun Q."/>
            <person name="Ohkuma M."/>
        </authorList>
    </citation>
    <scope>NUCLEOTIDE SEQUENCE</scope>
    <source>
        <strain evidence="2">JCM 4815</strain>
    </source>
</reference>
<evidence type="ECO:0000313" key="2">
    <source>
        <dbReference type="EMBL" id="GGZ29558.1"/>
    </source>
</evidence>
<dbReference type="EMBL" id="BMVW01000014">
    <property type="protein sequence ID" value="GGZ29558.1"/>
    <property type="molecule type" value="Genomic_DNA"/>
</dbReference>
<feature type="domain" description="Transposase IS110-like N-terminal" evidence="1">
    <location>
        <begin position="20"/>
        <end position="64"/>
    </location>
</feature>
<evidence type="ECO:0000259" key="1">
    <source>
        <dbReference type="Pfam" id="PF01548"/>
    </source>
</evidence>
<name>A0A918URT4_9ACTN</name>
<comment type="caution">
    <text evidence="2">The sequence shown here is derived from an EMBL/GenBank/DDBJ whole genome shotgun (WGS) entry which is preliminary data.</text>
</comment>
<keyword evidence="3" id="KW-1185">Reference proteome</keyword>
<dbReference type="AlphaFoldDB" id="A0A918URT4"/>
<proteinExistence type="predicted"/>
<evidence type="ECO:0000313" key="3">
    <source>
        <dbReference type="Proteomes" id="UP000622166"/>
    </source>
</evidence>
<dbReference type="Pfam" id="PF01548">
    <property type="entry name" value="DEDD_Tnp_IS110"/>
    <property type="match status" value="1"/>
</dbReference>
<reference evidence="2" key="1">
    <citation type="journal article" date="2014" name="Int. J. Syst. Evol. Microbiol.">
        <title>Complete genome sequence of Corynebacterium casei LMG S-19264T (=DSM 44701T), isolated from a smear-ripened cheese.</title>
        <authorList>
            <consortium name="US DOE Joint Genome Institute (JGI-PGF)"/>
            <person name="Walter F."/>
            <person name="Albersmeier A."/>
            <person name="Kalinowski J."/>
            <person name="Ruckert C."/>
        </authorList>
    </citation>
    <scope>NUCLEOTIDE SEQUENCE</scope>
    <source>
        <strain evidence="2">JCM 4815</strain>
    </source>
</reference>